<evidence type="ECO:0000313" key="2">
    <source>
        <dbReference type="Proteomes" id="UP000054843"/>
    </source>
</evidence>
<sequence length="30" mass="3217">MEGGKALGPEKAECPTVGECQARVVKWVGW</sequence>
<comment type="caution">
    <text evidence="1">The sequence shown here is derived from an EMBL/GenBank/DDBJ whole genome shotgun (WGS) entry which is preliminary data.</text>
</comment>
<protein>
    <submittedName>
        <fullName evidence="1">Uncharacterized protein</fullName>
    </submittedName>
</protein>
<gene>
    <name evidence="1" type="ORF">T10_7768</name>
</gene>
<dbReference type="Proteomes" id="UP000054843">
    <property type="component" value="Unassembled WGS sequence"/>
</dbReference>
<name>A0A0V1LXB1_9BILA</name>
<evidence type="ECO:0000313" key="1">
    <source>
        <dbReference type="EMBL" id="KRZ64081.1"/>
    </source>
</evidence>
<reference evidence="1 2" key="1">
    <citation type="submission" date="2015-01" db="EMBL/GenBank/DDBJ databases">
        <title>Evolution of Trichinella species and genotypes.</title>
        <authorList>
            <person name="Korhonen P.K."/>
            <person name="Edoardo P."/>
            <person name="Giuseppe L.R."/>
            <person name="Gasser R.B."/>
        </authorList>
    </citation>
    <scope>NUCLEOTIDE SEQUENCE [LARGE SCALE GENOMIC DNA]</scope>
    <source>
        <strain evidence="1">ISS1980</strain>
    </source>
</reference>
<dbReference type="EMBL" id="JYDO01001495">
    <property type="protein sequence ID" value="KRZ64081.1"/>
    <property type="molecule type" value="Genomic_DNA"/>
</dbReference>
<dbReference type="AlphaFoldDB" id="A0A0V1LXB1"/>
<keyword evidence="2" id="KW-1185">Reference proteome</keyword>
<organism evidence="1 2">
    <name type="scientific">Trichinella papuae</name>
    <dbReference type="NCBI Taxonomy" id="268474"/>
    <lineage>
        <taxon>Eukaryota</taxon>
        <taxon>Metazoa</taxon>
        <taxon>Ecdysozoa</taxon>
        <taxon>Nematoda</taxon>
        <taxon>Enoplea</taxon>
        <taxon>Dorylaimia</taxon>
        <taxon>Trichinellida</taxon>
        <taxon>Trichinellidae</taxon>
        <taxon>Trichinella</taxon>
    </lineage>
</organism>
<accession>A0A0V1LXB1</accession>
<proteinExistence type="predicted"/>